<dbReference type="AlphaFoldDB" id="A0A8S4SDC6"/>
<dbReference type="EMBL" id="CAKXAJ010026255">
    <property type="protein sequence ID" value="CAH2264477.1"/>
    <property type="molecule type" value="Genomic_DNA"/>
</dbReference>
<accession>A0A8S4SDC6</accession>
<evidence type="ECO:0000313" key="2">
    <source>
        <dbReference type="EMBL" id="CAH2264477.1"/>
    </source>
</evidence>
<feature type="region of interest" description="Disordered" evidence="1">
    <location>
        <begin position="18"/>
        <end position="60"/>
    </location>
</feature>
<feature type="compositionally biased region" description="Basic and acidic residues" evidence="1">
    <location>
        <begin position="20"/>
        <end position="34"/>
    </location>
</feature>
<gene>
    <name evidence="2" type="primary">jg16942</name>
    <name evidence="2" type="ORF">PAEG_LOCUS24613</name>
</gene>
<sequence>MRRNNLHSHELYTIYSAGDMARRTDGRRGPKMLDARTVNEALDDPDEVDGRHQASPREPLYLSGTSIPRIFLKIYVQQRTFIGSR</sequence>
<organism evidence="2 3">
    <name type="scientific">Pararge aegeria aegeria</name>
    <dbReference type="NCBI Taxonomy" id="348720"/>
    <lineage>
        <taxon>Eukaryota</taxon>
        <taxon>Metazoa</taxon>
        <taxon>Ecdysozoa</taxon>
        <taxon>Arthropoda</taxon>
        <taxon>Hexapoda</taxon>
        <taxon>Insecta</taxon>
        <taxon>Pterygota</taxon>
        <taxon>Neoptera</taxon>
        <taxon>Endopterygota</taxon>
        <taxon>Lepidoptera</taxon>
        <taxon>Glossata</taxon>
        <taxon>Ditrysia</taxon>
        <taxon>Papilionoidea</taxon>
        <taxon>Nymphalidae</taxon>
        <taxon>Satyrinae</taxon>
        <taxon>Satyrini</taxon>
        <taxon>Parargina</taxon>
        <taxon>Pararge</taxon>
    </lineage>
</organism>
<protein>
    <submittedName>
        <fullName evidence="2">Jg16942 protein</fullName>
    </submittedName>
</protein>
<reference evidence="2" key="1">
    <citation type="submission" date="2022-03" db="EMBL/GenBank/DDBJ databases">
        <authorList>
            <person name="Lindestad O."/>
        </authorList>
    </citation>
    <scope>NUCLEOTIDE SEQUENCE</scope>
</reference>
<proteinExistence type="predicted"/>
<dbReference type="Proteomes" id="UP000838756">
    <property type="component" value="Unassembled WGS sequence"/>
</dbReference>
<evidence type="ECO:0000256" key="1">
    <source>
        <dbReference type="SAM" id="MobiDB-lite"/>
    </source>
</evidence>
<keyword evidence="3" id="KW-1185">Reference proteome</keyword>
<name>A0A8S4SDC6_9NEOP</name>
<evidence type="ECO:0000313" key="3">
    <source>
        <dbReference type="Proteomes" id="UP000838756"/>
    </source>
</evidence>
<comment type="caution">
    <text evidence="2">The sequence shown here is derived from an EMBL/GenBank/DDBJ whole genome shotgun (WGS) entry which is preliminary data.</text>
</comment>